<evidence type="ECO:0000256" key="4">
    <source>
        <dbReference type="ARBA" id="ARBA00022490"/>
    </source>
</evidence>
<dbReference type="PROSITE" id="PS51886">
    <property type="entry name" value="TLDC"/>
    <property type="match status" value="1"/>
</dbReference>
<dbReference type="GO" id="GO:0005634">
    <property type="term" value="C:nucleus"/>
    <property type="evidence" value="ECO:0000318"/>
    <property type="project" value="GO_Central"/>
</dbReference>
<proteinExistence type="predicted"/>
<keyword evidence="13" id="KW-1185">Reference proteome</keyword>
<dbReference type="PANTHER" id="PTHR23354:SF131">
    <property type="entry name" value="MTOR-ASSOCIATED PROTEIN MEAK7"/>
    <property type="match status" value="1"/>
</dbReference>
<protein>
    <recommendedName>
        <fullName evidence="7">MTOR-associated protein MEAK7</fullName>
    </recommendedName>
    <alternativeName>
        <fullName evidence="9">TBC/LysM-associated domain-containing protein 1</fullName>
    </alternativeName>
    <alternativeName>
        <fullName evidence="8">TLD domain-containing protein 1</fullName>
    </alternativeName>
</protein>
<dbReference type="GO" id="GO:0005764">
    <property type="term" value="C:lysosome"/>
    <property type="evidence" value="ECO:0007669"/>
    <property type="project" value="UniProtKB-SubCell"/>
</dbReference>
<keyword evidence="6" id="KW-0458">Lysosome</keyword>
<sequence length="405" mass="44035">MLNTLKPAKVSILIFSQTMGAAESAVAEKFCNLNADQLEAVRGNIKKVTVQDGLSEHDFQKLLPHWGSFASVAFANLGRKKGLKKDRLPVSTFVAQVNLLEGIASDQAEALTNLFDAKWQEAIVACVCSLLQLPSAESAALLAFLQKDKSSNLTNMITSNRLLGELVHLPFKHLLSSKKSIMPKLSGNTTLLTPVAQLAIRSHIPVEFRDKWQLLFSSNQHGSSFSQMAQRVDGQGPCLLIIRSTKGHVFGLFASHGFVSGPTYTGDSLSFLFSLSPSIGIHEATGFCKKYCYLNQQQETLPNGMGIGGSSDDNWPLFLSEDYGSGIACANSSAFEKCDLAGEKHFEIHTLEVWRVGPPPAVKQTEKSILDKDPQAQALLELAGKKMHSTAYRDPAPLLSDGEDD</sequence>
<name>A0A8R1UPB3_PRIPA</name>
<dbReference type="PANTHER" id="PTHR23354">
    <property type="entry name" value="NUCLEOLAR PROTEIN 7/ESTROGEN RECEPTOR COACTIVATOR-RELATED"/>
    <property type="match status" value="1"/>
</dbReference>
<dbReference type="Pfam" id="PF07534">
    <property type="entry name" value="TLD"/>
    <property type="match status" value="1"/>
</dbReference>
<feature type="region of interest" description="Disordered" evidence="10">
    <location>
        <begin position="386"/>
        <end position="405"/>
    </location>
</feature>
<evidence type="ECO:0000256" key="2">
    <source>
        <dbReference type="ARBA" id="ARBA00004371"/>
    </source>
</evidence>
<evidence type="ECO:0000313" key="12">
    <source>
        <dbReference type="EnsemblMetazoa" id="PPA37073.1"/>
    </source>
</evidence>
<evidence type="ECO:0000313" key="13">
    <source>
        <dbReference type="Proteomes" id="UP000005239"/>
    </source>
</evidence>
<dbReference type="SMART" id="SM00584">
    <property type="entry name" value="TLDc"/>
    <property type="match status" value="1"/>
</dbReference>
<evidence type="ECO:0000256" key="9">
    <source>
        <dbReference type="ARBA" id="ARBA00042134"/>
    </source>
</evidence>
<evidence type="ECO:0000256" key="5">
    <source>
        <dbReference type="ARBA" id="ARBA00023136"/>
    </source>
</evidence>
<keyword evidence="4" id="KW-0963">Cytoplasm</keyword>
<dbReference type="Proteomes" id="UP000005239">
    <property type="component" value="Unassembled WGS sequence"/>
</dbReference>
<evidence type="ECO:0000256" key="3">
    <source>
        <dbReference type="ARBA" id="ARBA00004496"/>
    </source>
</evidence>
<dbReference type="GO" id="GO:0016020">
    <property type="term" value="C:membrane"/>
    <property type="evidence" value="ECO:0007669"/>
    <property type="project" value="UniProtKB-SubCell"/>
</dbReference>
<dbReference type="AlphaFoldDB" id="A0A8R1UPB3"/>
<dbReference type="GO" id="GO:0006979">
    <property type="term" value="P:response to oxidative stress"/>
    <property type="evidence" value="ECO:0000318"/>
    <property type="project" value="GO_Central"/>
</dbReference>
<evidence type="ECO:0000256" key="1">
    <source>
        <dbReference type="ARBA" id="ARBA00004370"/>
    </source>
</evidence>
<comment type="subcellular location">
    <subcellularLocation>
        <location evidence="3">Cytoplasm</location>
    </subcellularLocation>
    <subcellularLocation>
        <location evidence="2">Lysosome</location>
    </subcellularLocation>
    <subcellularLocation>
        <location evidence="1">Membrane</location>
    </subcellularLocation>
</comment>
<keyword evidence="5" id="KW-0472">Membrane</keyword>
<reference evidence="13" key="1">
    <citation type="journal article" date="2008" name="Nat. Genet.">
        <title>The Pristionchus pacificus genome provides a unique perspective on nematode lifestyle and parasitism.</title>
        <authorList>
            <person name="Dieterich C."/>
            <person name="Clifton S.W."/>
            <person name="Schuster L.N."/>
            <person name="Chinwalla A."/>
            <person name="Delehaunty K."/>
            <person name="Dinkelacker I."/>
            <person name="Fulton L."/>
            <person name="Fulton R."/>
            <person name="Godfrey J."/>
            <person name="Minx P."/>
            <person name="Mitreva M."/>
            <person name="Roeseler W."/>
            <person name="Tian H."/>
            <person name="Witte H."/>
            <person name="Yang S.P."/>
            <person name="Wilson R.K."/>
            <person name="Sommer R.J."/>
        </authorList>
    </citation>
    <scope>NUCLEOTIDE SEQUENCE [LARGE SCALE GENOMIC DNA]</scope>
    <source>
        <strain evidence="13">PS312</strain>
    </source>
</reference>
<dbReference type="InterPro" id="IPR006571">
    <property type="entry name" value="TLDc_dom"/>
</dbReference>
<gene>
    <name evidence="12" type="primary">WBGene00275442</name>
</gene>
<evidence type="ECO:0000256" key="8">
    <source>
        <dbReference type="ARBA" id="ARBA00041780"/>
    </source>
</evidence>
<evidence type="ECO:0000256" key="7">
    <source>
        <dbReference type="ARBA" id="ARBA00039594"/>
    </source>
</evidence>
<evidence type="ECO:0000259" key="11">
    <source>
        <dbReference type="PROSITE" id="PS51886"/>
    </source>
</evidence>
<reference evidence="12" key="2">
    <citation type="submission" date="2022-06" db="UniProtKB">
        <authorList>
            <consortium name="EnsemblMetazoa"/>
        </authorList>
    </citation>
    <scope>IDENTIFICATION</scope>
    <source>
        <strain evidence="12">PS312</strain>
    </source>
</reference>
<feature type="domain" description="TLDc" evidence="11">
    <location>
        <begin position="190"/>
        <end position="357"/>
    </location>
</feature>
<evidence type="ECO:0000256" key="10">
    <source>
        <dbReference type="SAM" id="MobiDB-lite"/>
    </source>
</evidence>
<evidence type="ECO:0000256" key="6">
    <source>
        <dbReference type="ARBA" id="ARBA00023228"/>
    </source>
</evidence>
<dbReference type="EnsemblMetazoa" id="PPA37073.1">
    <property type="protein sequence ID" value="PPA37073.1"/>
    <property type="gene ID" value="WBGene00275442"/>
</dbReference>
<accession>A0A8R1UPB3</accession>
<organism evidence="12 13">
    <name type="scientific">Pristionchus pacificus</name>
    <name type="common">Parasitic nematode worm</name>
    <dbReference type="NCBI Taxonomy" id="54126"/>
    <lineage>
        <taxon>Eukaryota</taxon>
        <taxon>Metazoa</taxon>
        <taxon>Ecdysozoa</taxon>
        <taxon>Nematoda</taxon>
        <taxon>Chromadorea</taxon>
        <taxon>Rhabditida</taxon>
        <taxon>Rhabditina</taxon>
        <taxon>Diplogasteromorpha</taxon>
        <taxon>Diplogasteroidea</taxon>
        <taxon>Neodiplogasteridae</taxon>
        <taxon>Pristionchus</taxon>
    </lineage>
</organism>